<evidence type="ECO:0000256" key="2">
    <source>
        <dbReference type="ARBA" id="ARBA00010742"/>
    </source>
</evidence>
<dbReference type="STRING" id="49547.MBCUR_18610"/>
<evidence type="ECO:0000256" key="1">
    <source>
        <dbReference type="ARBA" id="ARBA00004418"/>
    </source>
</evidence>
<keyword evidence="4" id="KW-0812">Transmembrane</keyword>
<dbReference type="PANTHER" id="PTHR30024:SF47">
    <property type="entry name" value="TAURINE-BINDING PERIPLASMIC PROTEIN"/>
    <property type="match status" value="1"/>
</dbReference>
<organism evidence="5 6">
    <name type="scientific">Methanobrevibacter curvatus</name>
    <dbReference type="NCBI Taxonomy" id="49547"/>
    <lineage>
        <taxon>Archaea</taxon>
        <taxon>Methanobacteriati</taxon>
        <taxon>Methanobacteriota</taxon>
        <taxon>Methanomada group</taxon>
        <taxon>Methanobacteria</taxon>
        <taxon>Methanobacteriales</taxon>
        <taxon>Methanobacteriaceae</taxon>
        <taxon>Methanobrevibacter</taxon>
    </lineage>
</organism>
<keyword evidence="3" id="KW-0732">Signal</keyword>
<evidence type="ECO:0000313" key="5">
    <source>
        <dbReference type="EMBL" id="KZX10254.1"/>
    </source>
</evidence>
<sequence length="348" mass="38098">MVNKKILGIVAVIAVIIIAVVVVGGGSTVFSSKQVNNTVEAAVTKDCAGTPWFVAQEKGYFKKYGVNFVDKGEIPVAQQSAAFISGEINVYAGHPNSVINLIKSGAKAKAVAVSEAEPTNNDVEKEHMHWLVKSDSPLKTAADFKAFKEQNGRKVKVAIAAQGTCADLETNAWFRKNNITDEYYEFVVLPDPQQEAALQQGSIDIATLHPPFFNKAEHDGGARILFTSTPAFGKAAGTVLIVFSDEYIEKYPDTIRDFLNAFKDGERWANDNREEAGEITAKDIGLPYTSNTHWYSPSGAINDVAKGYIQEWIDAMVIDGQLKEGEITVDQIVTDKFKDTWKTDLPDN</sequence>
<dbReference type="OrthoDB" id="10037at2157"/>
<evidence type="ECO:0000256" key="3">
    <source>
        <dbReference type="ARBA" id="ARBA00022729"/>
    </source>
</evidence>
<reference evidence="5 6" key="1">
    <citation type="submission" date="2016-04" db="EMBL/GenBank/DDBJ databases">
        <title>Genome sequence of Methanobrevibacter curvatus DSM 11111.</title>
        <authorList>
            <person name="Poehlein A."/>
            <person name="Seedorf H."/>
            <person name="Daniel R."/>
        </authorList>
    </citation>
    <scope>NUCLEOTIDE SEQUENCE [LARGE SCALE GENOMIC DNA]</scope>
    <source>
        <strain evidence="5 6">DSM 11111</strain>
    </source>
</reference>
<dbReference type="Pfam" id="PF13379">
    <property type="entry name" value="NMT1_2"/>
    <property type="match status" value="1"/>
</dbReference>
<dbReference type="SUPFAM" id="SSF53850">
    <property type="entry name" value="Periplasmic binding protein-like II"/>
    <property type="match status" value="1"/>
</dbReference>
<dbReference type="PANTHER" id="PTHR30024">
    <property type="entry name" value="ALIPHATIC SULFONATES-BINDING PROTEIN-RELATED"/>
    <property type="match status" value="1"/>
</dbReference>
<evidence type="ECO:0000256" key="4">
    <source>
        <dbReference type="SAM" id="Phobius"/>
    </source>
</evidence>
<comment type="subcellular location">
    <subcellularLocation>
        <location evidence="1">Periplasm</location>
    </subcellularLocation>
</comment>
<keyword evidence="4" id="KW-1133">Transmembrane helix</keyword>
<keyword evidence="6" id="KW-1185">Reference proteome</keyword>
<dbReference type="Gene3D" id="3.40.190.10">
    <property type="entry name" value="Periplasmic binding protein-like II"/>
    <property type="match status" value="2"/>
</dbReference>
<accession>A0A165Z518</accession>
<dbReference type="AlphaFoldDB" id="A0A165Z518"/>
<gene>
    <name evidence="5" type="ORF">MBCUR_18610</name>
</gene>
<comment type="similarity">
    <text evidence="2">Belongs to the bacterial solute-binding protein SsuA/TauA family.</text>
</comment>
<dbReference type="EMBL" id="LWMV01000221">
    <property type="protein sequence ID" value="KZX10254.1"/>
    <property type="molecule type" value="Genomic_DNA"/>
</dbReference>
<comment type="caution">
    <text evidence="5">The sequence shown here is derived from an EMBL/GenBank/DDBJ whole genome shotgun (WGS) entry which is preliminary data.</text>
</comment>
<name>A0A165Z518_9EURY</name>
<dbReference type="RefSeq" id="WP_067092629.1">
    <property type="nucleotide sequence ID" value="NZ_LWMV01000221.1"/>
</dbReference>
<protein>
    <submittedName>
        <fullName evidence="5">Alkanesulfonate transporter substrate-binding subunit</fullName>
    </submittedName>
</protein>
<dbReference type="GO" id="GO:0042597">
    <property type="term" value="C:periplasmic space"/>
    <property type="evidence" value="ECO:0007669"/>
    <property type="project" value="UniProtKB-SubCell"/>
</dbReference>
<keyword evidence="4" id="KW-0472">Membrane</keyword>
<feature type="transmembrane region" description="Helical" evidence="4">
    <location>
        <begin position="7"/>
        <end position="30"/>
    </location>
</feature>
<dbReference type="PATRIC" id="fig|49547.3.peg.1966"/>
<dbReference type="Proteomes" id="UP000077245">
    <property type="component" value="Unassembled WGS sequence"/>
</dbReference>
<proteinExistence type="inferred from homology"/>
<evidence type="ECO:0000313" key="6">
    <source>
        <dbReference type="Proteomes" id="UP000077245"/>
    </source>
</evidence>